<feature type="compositionally biased region" description="Basic and acidic residues" evidence="2">
    <location>
        <begin position="418"/>
        <end position="436"/>
    </location>
</feature>
<keyword evidence="5" id="KW-1185">Reference proteome</keyword>
<evidence type="ECO:0000256" key="2">
    <source>
        <dbReference type="SAM" id="MobiDB-lite"/>
    </source>
</evidence>
<dbReference type="EMBL" id="CAMAPE010000053">
    <property type="protein sequence ID" value="CAH9109597.1"/>
    <property type="molecule type" value="Genomic_DNA"/>
</dbReference>
<protein>
    <recommendedName>
        <fullName evidence="3">DUF3741 domain-containing protein</fullName>
    </recommendedName>
</protein>
<accession>A0A9P1EJZ9</accession>
<feature type="region of interest" description="Disordered" evidence="2">
    <location>
        <begin position="394"/>
        <end position="436"/>
    </location>
</feature>
<gene>
    <name evidence="4" type="ORF">CEURO_LOCUS18491</name>
</gene>
<dbReference type="Pfam" id="PF14383">
    <property type="entry name" value="VARLMGL"/>
    <property type="match status" value="1"/>
</dbReference>
<feature type="coiled-coil region" evidence="1">
    <location>
        <begin position="47"/>
        <end position="74"/>
    </location>
</feature>
<reference evidence="4" key="1">
    <citation type="submission" date="2022-07" db="EMBL/GenBank/DDBJ databases">
        <authorList>
            <person name="Macas J."/>
            <person name="Novak P."/>
            <person name="Neumann P."/>
        </authorList>
    </citation>
    <scope>NUCLEOTIDE SEQUENCE</scope>
</reference>
<dbReference type="PANTHER" id="PTHR34282:SF2">
    <property type="entry name" value="DUF3741 DOMAIN-CONTAINING PROTEIN"/>
    <property type="match status" value="1"/>
</dbReference>
<comment type="caution">
    <text evidence="4">The sequence shown here is derived from an EMBL/GenBank/DDBJ whole genome shotgun (WGS) entry which is preliminary data.</text>
</comment>
<dbReference type="Proteomes" id="UP001152484">
    <property type="component" value="Unassembled WGS sequence"/>
</dbReference>
<proteinExistence type="predicted"/>
<dbReference type="OrthoDB" id="1079501at2759"/>
<feature type="region of interest" description="Disordered" evidence="2">
    <location>
        <begin position="460"/>
        <end position="517"/>
    </location>
</feature>
<dbReference type="InterPro" id="IPR032795">
    <property type="entry name" value="DUF3741-assoc"/>
</dbReference>
<evidence type="ECO:0000313" key="5">
    <source>
        <dbReference type="Proteomes" id="UP001152484"/>
    </source>
</evidence>
<evidence type="ECO:0000256" key="1">
    <source>
        <dbReference type="SAM" id="Coils"/>
    </source>
</evidence>
<organism evidence="4 5">
    <name type="scientific">Cuscuta europaea</name>
    <name type="common">European dodder</name>
    <dbReference type="NCBI Taxonomy" id="41803"/>
    <lineage>
        <taxon>Eukaryota</taxon>
        <taxon>Viridiplantae</taxon>
        <taxon>Streptophyta</taxon>
        <taxon>Embryophyta</taxon>
        <taxon>Tracheophyta</taxon>
        <taxon>Spermatophyta</taxon>
        <taxon>Magnoliopsida</taxon>
        <taxon>eudicotyledons</taxon>
        <taxon>Gunneridae</taxon>
        <taxon>Pentapetalae</taxon>
        <taxon>asterids</taxon>
        <taxon>lamiids</taxon>
        <taxon>Solanales</taxon>
        <taxon>Convolvulaceae</taxon>
        <taxon>Cuscuteae</taxon>
        <taxon>Cuscuta</taxon>
        <taxon>Cuscuta subgen. Cuscuta</taxon>
    </lineage>
</organism>
<feature type="compositionally biased region" description="Basic and acidic residues" evidence="2">
    <location>
        <begin position="470"/>
        <end position="480"/>
    </location>
</feature>
<evidence type="ECO:0000259" key="3">
    <source>
        <dbReference type="Pfam" id="PF14383"/>
    </source>
</evidence>
<sequence length="641" mass="72941">MLQDSLKSIVYRLLLTCDDPKGVVECKMIRRSKDEPWGDKSVKQGVHNKEEMAIRRYEEKEEQQQEEEEELNSSCRGAQDLNRVIDSWPEGESFDRQSKDIAKDLLKGALELQDSLLMLGKLQEASKYLLKLKKMPNEKVRKVGRDCYDELREVIRESFARQNLLPTSTVQRVSFESGEFELLPDLPSTSSSQSALKKNSFYGRRTALTANDLQQLPSIGASLPEVKQYKPKGPNLIAKLMGLEQIPPTLYNDGSGKDMLFHQRRPVFEIDLPKAKKHHIVTNKVDPRCKTLEEIIETMQFKGLLKSRFVDGSKHGTCEHNNTADSPQIVIMKPCYAPQNHQAARIRTNTSPVYNTEEKVVRKSRREGFSPDACDTQKRVVDKAFYKNPRAENGAIKKPIHKKGAKEKLPPTTTKACDPAKPRKQNNKEVNEKKLDKIQKVGPTYLRKKEGMKNVKVKYADKSNGQTKLRKADSEQHTSEKQFTWQKSSTSNHTRKNMKTDKPLVPNQFENKEENDVQNSLISKKNTCKSDKKADPSEKVYLPEAFGTYDNHLNDDHITDESVPCEPIMLTGIEHLRSYEDLSGEALCFNNLFSLIEKDLLCKGGWDLGWSEGFSSDEVVADIEKQMLCGMIEAALAEFAL</sequence>
<feature type="compositionally biased region" description="Polar residues" evidence="2">
    <location>
        <begin position="481"/>
        <end position="492"/>
    </location>
</feature>
<evidence type="ECO:0000313" key="4">
    <source>
        <dbReference type="EMBL" id="CAH9109597.1"/>
    </source>
</evidence>
<feature type="domain" description="DUF3741" evidence="3">
    <location>
        <begin position="224"/>
        <end position="249"/>
    </location>
</feature>
<dbReference type="AlphaFoldDB" id="A0A9P1EJZ9"/>
<keyword evidence="1" id="KW-0175">Coiled coil</keyword>
<name>A0A9P1EJZ9_CUSEU</name>
<dbReference type="PANTHER" id="PTHR34282">
    <property type="entry name" value="OS01G0228800 PROTEIN-RELATED"/>
    <property type="match status" value="1"/>
</dbReference>